<dbReference type="GO" id="GO:0003861">
    <property type="term" value="F:3-isopropylmalate dehydratase activity"/>
    <property type="evidence" value="ECO:0007669"/>
    <property type="project" value="UniProtKB-UniRule"/>
</dbReference>
<evidence type="ECO:0000313" key="11">
    <source>
        <dbReference type="Proteomes" id="UP000265882"/>
    </source>
</evidence>
<keyword evidence="7 8" id="KW-0100">Branched-chain amino acid biosynthesis</keyword>
<dbReference type="GO" id="GO:0051539">
    <property type="term" value="F:4 iron, 4 sulfur cluster binding"/>
    <property type="evidence" value="ECO:0007669"/>
    <property type="project" value="UniProtKB-KW"/>
</dbReference>
<comment type="pathway">
    <text evidence="8">Amino-acid biosynthesis; L-leucine biosynthesis; L-leucine from 3-methyl-2-oxobutanoate: step 2/4.</text>
</comment>
<keyword evidence="2 8" id="KW-0004">4Fe-4S</keyword>
<dbReference type="PANTHER" id="PTHR43822">
    <property type="entry name" value="HOMOACONITASE, MITOCHONDRIAL-RELATED"/>
    <property type="match status" value="1"/>
</dbReference>
<dbReference type="InterPro" id="IPR050067">
    <property type="entry name" value="IPM_dehydratase_rel_enz"/>
</dbReference>
<feature type="binding site" evidence="8">
    <location>
        <position position="356"/>
    </location>
    <ligand>
        <name>[4Fe-4S] cluster</name>
        <dbReference type="ChEBI" id="CHEBI:49883"/>
    </ligand>
</feature>
<keyword evidence="5 8" id="KW-0411">Iron-sulfur</keyword>
<comment type="cofactor">
    <cofactor evidence="8">
        <name>[4Fe-4S] cluster</name>
        <dbReference type="ChEBI" id="CHEBI:49883"/>
    </cofactor>
    <text evidence="8">Binds 1 [4Fe-4S] cluster per subunit.</text>
</comment>
<dbReference type="PANTHER" id="PTHR43822:SF2">
    <property type="entry name" value="HOMOACONITASE, MITOCHONDRIAL"/>
    <property type="match status" value="1"/>
</dbReference>
<feature type="binding site" evidence="8">
    <location>
        <position position="296"/>
    </location>
    <ligand>
        <name>[4Fe-4S] cluster</name>
        <dbReference type="ChEBI" id="CHEBI:49883"/>
    </ligand>
</feature>
<dbReference type="InterPro" id="IPR001030">
    <property type="entry name" value="Acoase/IPM_deHydtase_lsu_aba"/>
</dbReference>
<evidence type="ECO:0000256" key="2">
    <source>
        <dbReference type="ARBA" id="ARBA00022485"/>
    </source>
</evidence>
<keyword evidence="8" id="KW-0028">Amino-acid biosynthesis</keyword>
<dbReference type="InterPro" id="IPR011826">
    <property type="entry name" value="HAcnase/IPMdehydase_lsu_prok"/>
</dbReference>
<proteinExistence type="inferred from homology"/>
<dbReference type="Gene3D" id="3.30.499.10">
    <property type="entry name" value="Aconitase, domain 3"/>
    <property type="match status" value="2"/>
</dbReference>
<keyword evidence="4 8" id="KW-0408">Iron</keyword>
<dbReference type="AlphaFoldDB" id="A0A3A4P3X5"/>
<reference evidence="10 11" key="1">
    <citation type="journal article" date="2017" name="ISME J.">
        <title>Energy and carbon metabolisms in a deep terrestrial subsurface fluid microbial community.</title>
        <authorList>
            <person name="Momper L."/>
            <person name="Jungbluth S.P."/>
            <person name="Lee M.D."/>
            <person name="Amend J.P."/>
        </authorList>
    </citation>
    <scope>NUCLEOTIDE SEQUENCE [LARGE SCALE GENOMIC DNA]</scope>
    <source>
        <strain evidence="10">SURF_5</strain>
    </source>
</reference>
<feature type="binding site" evidence="8">
    <location>
        <position position="359"/>
    </location>
    <ligand>
        <name>[4Fe-4S] cluster</name>
        <dbReference type="ChEBI" id="CHEBI:49883"/>
    </ligand>
</feature>
<dbReference type="CDD" id="cd01583">
    <property type="entry name" value="IPMI"/>
    <property type="match status" value="1"/>
</dbReference>
<organism evidence="10 11">
    <name type="scientific">Abyssobacteria bacterium (strain SURF_5)</name>
    <dbReference type="NCBI Taxonomy" id="2093360"/>
    <lineage>
        <taxon>Bacteria</taxon>
        <taxon>Pseudomonadati</taxon>
        <taxon>Candidatus Hydrogenedentota</taxon>
        <taxon>Candidatus Abyssobacteria</taxon>
    </lineage>
</organism>
<dbReference type="NCBIfam" id="TIGR01343">
    <property type="entry name" value="hacA_fam"/>
    <property type="match status" value="1"/>
</dbReference>
<sequence length="415" mass="44181">MGQTIAEKIFSTKVGRQVSAGEYVVAPVDCAMLHEGFAMSWLQLMGAGVSEIWDPRKVVVLFDHYVPAPTERLATAHMMIRNAVKDAGIQAFYGEREGICHQVMMEQGHVRPGDLIVGTDSHTCTYGALAAAGTGLGTTEMAYVLARGELWFLVPETVRLRLEGELPRAVFAKDAILSIAGTFGTEVAQYKAIEFVGSGAASIDIEGRMTISNMAVEIGAKFGFFDADDKTLSFLSGRVEGAGKLSADADAKYAATHEIDLAELEPQVACPHAVDNVKPVAKLKGLPIQQAILGSCTNGRYSDLKTAARILEGKTIPPSVRLYVYPASRQVYLQAVMEGVVEIFLKAGAIMCNPSCGPCFGAHTGLLAPGEVCVSSTNRNFKGRMGSAEAEVYLASPATVAASAVRGEIADPREE</sequence>
<dbReference type="UniPathway" id="UPA00048">
    <property type="reaction ID" value="UER00071"/>
</dbReference>
<comment type="catalytic activity">
    <reaction evidence="8">
        <text>(2R,3S)-3-isopropylmalate = (2S)-2-isopropylmalate</text>
        <dbReference type="Rhea" id="RHEA:32287"/>
        <dbReference type="ChEBI" id="CHEBI:1178"/>
        <dbReference type="ChEBI" id="CHEBI:35121"/>
        <dbReference type="EC" id="4.2.1.33"/>
    </reaction>
</comment>
<dbReference type="InterPro" id="IPR036008">
    <property type="entry name" value="Aconitase_4Fe-4S_dom"/>
</dbReference>
<comment type="caution">
    <text evidence="10">The sequence shown here is derived from an EMBL/GenBank/DDBJ whole genome shotgun (WGS) entry which is preliminary data.</text>
</comment>
<evidence type="ECO:0000256" key="4">
    <source>
        <dbReference type="ARBA" id="ARBA00023004"/>
    </source>
</evidence>
<evidence type="ECO:0000256" key="3">
    <source>
        <dbReference type="ARBA" id="ARBA00022723"/>
    </source>
</evidence>
<keyword evidence="3 8" id="KW-0479">Metal-binding</keyword>
<evidence type="ECO:0000259" key="9">
    <source>
        <dbReference type="Pfam" id="PF00330"/>
    </source>
</evidence>
<protein>
    <recommendedName>
        <fullName evidence="8">3-isopropylmalate dehydratase large subunit</fullName>
        <ecNumber evidence="8">4.2.1.33</ecNumber>
    </recommendedName>
    <alternativeName>
        <fullName evidence="8">Alpha-IPM isomerase</fullName>
        <shortName evidence="8">IPMI</shortName>
    </alternativeName>
    <alternativeName>
        <fullName evidence="8">Isopropylmalate isomerase</fullName>
    </alternativeName>
</protein>
<comment type="similarity">
    <text evidence="8">Belongs to the aconitase/IPM isomerase family. LeuC type 2 subfamily.</text>
</comment>
<dbReference type="Pfam" id="PF00330">
    <property type="entry name" value="Aconitase"/>
    <property type="match status" value="1"/>
</dbReference>
<dbReference type="PROSITE" id="PS00450">
    <property type="entry name" value="ACONITASE_1"/>
    <property type="match status" value="1"/>
</dbReference>
<keyword evidence="1 8" id="KW-0432">Leucine biosynthesis</keyword>
<evidence type="ECO:0000256" key="5">
    <source>
        <dbReference type="ARBA" id="ARBA00023014"/>
    </source>
</evidence>
<evidence type="ECO:0000256" key="7">
    <source>
        <dbReference type="ARBA" id="ARBA00023304"/>
    </source>
</evidence>
<dbReference type="InterPro" id="IPR006251">
    <property type="entry name" value="Homoacnase/IPMdehydase_lsu"/>
</dbReference>
<gene>
    <name evidence="8" type="primary">leuC</name>
    <name evidence="10" type="ORF">C4520_08060</name>
</gene>
<dbReference type="Proteomes" id="UP000265882">
    <property type="component" value="Unassembled WGS sequence"/>
</dbReference>
<dbReference type="InterPro" id="IPR018136">
    <property type="entry name" value="Aconitase_4Fe-4S_BS"/>
</dbReference>
<accession>A0A3A4P3X5</accession>
<dbReference type="GO" id="GO:0009098">
    <property type="term" value="P:L-leucine biosynthetic process"/>
    <property type="evidence" value="ECO:0007669"/>
    <property type="project" value="UniProtKB-UniRule"/>
</dbReference>
<dbReference type="EMBL" id="QZKU01000056">
    <property type="protein sequence ID" value="RJP22551.1"/>
    <property type="molecule type" value="Genomic_DNA"/>
</dbReference>
<comment type="function">
    <text evidence="8">Catalyzes the isomerization between 2-isopropylmalate and 3-isopropylmalate, via the formation of 2-isopropylmaleate.</text>
</comment>
<comment type="subunit">
    <text evidence="8">Heterodimer of LeuC and LeuD.</text>
</comment>
<evidence type="ECO:0000256" key="6">
    <source>
        <dbReference type="ARBA" id="ARBA00023239"/>
    </source>
</evidence>
<name>A0A3A4P3X5_ABYX5</name>
<feature type="domain" description="Aconitase/3-isopropylmalate dehydratase large subunit alpha/beta/alpha" evidence="9">
    <location>
        <begin position="29"/>
        <end position="282"/>
    </location>
</feature>
<dbReference type="PRINTS" id="PR00415">
    <property type="entry name" value="ACONITASE"/>
</dbReference>
<dbReference type="HAMAP" id="MF_01027">
    <property type="entry name" value="LeuC_type2"/>
    <property type="match status" value="1"/>
</dbReference>
<evidence type="ECO:0000256" key="1">
    <source>
        <dbReference type="ARBA" id="ARBA00022430"/>
    </source>
</evidence>
<evidence type="ECO:0000313" key="10">
    <source>
        <dbReference type="EMBL" id="RJP22551.1"/>
    </source>
</evidence>
<dbReference type="SUPFAM" id="SSF53732">
    <property type="entry name" value="Aconitase iron-sulfur domain"/>
    <property type="match status" value="1"/>
</dbReference>
<keyword evidence="6 8" id="KW-0456">Lyase</keyword>
<dbReference type="NCBIfam" id="NF001614">
    <property type="entry name" value="PRK00402.1"/>
    <property type="match status" value="1"/>
</dbReference>
<dbReference type="InterPro" id="IPR033941">
    <property type="entry name" value="IPMI_cat"/>
</dbReference>
<dbReference type="EC" id="4.2.1.33" evidence="8"/>
<dbReference type="GO" id="GO:0046872">
    <property type="term" value="F:metal ion binding"/>
    <property type="evidence" value="ECO:0007669"/>
    <property type="project" value="UniProtKB-KW"/>
</dbReference>
<dbReference type="NCBIfam" id="TIGR02086">
    <property type="entry name" value="IPMI_arch"/>
    <property type="match status" value="1"/>
</dbReference>
<evidence type="ECO:0000256" key="8">
    <source>
        <dbReference type="HAMAP-Rule" id="MF_01027"/>
    </source>
</evidence>
<dbReference type="InterPro" id="IPR015931">
    <property type="entry name" value="Acnase/IPM_dHydase_lsu_aba_1/3"/>
</dbReference>